<reference evidence="3" key="1">
    <citation type="submission" date="2017-02" db="UniProtKB">
        <authorList>
            <consortium name="WormBaseParasite"/>
        </authorList>
    </citation>
    <scope>IDENTIFICATION</scope>
</reference>
<dbReference type="WBParaSite" id="SPAL_0000901700.1">
    <property type="protein sequence ID" value="SPAL_0000901700.1"/>
    <property type="gene ID" value="SPAL_0000901700"/>
</dbReference>
<dbReference type="AlphaFoldDB" id="A0A0N5BT24"/>
<organism evidence="2 3">
    <name type="scientific">Strongyloides papillosus</name>
    <name type="common">Intestinal threadworm</name>
    <dbReference type="NCBI Taxonomy" id="174720"/>
    <lineage>
        <taxon>Eukaryota</taxon>
        <taxon>Metazoa</taxon>
        <taxon>Ecdysozoa</taxon>
        <taxon>Nematoda</taxon>
        <taxon>Chromadorea</taxon>
        <taxon>Rhabditida</taxon>
        <taxon>Tylenchina</taxon>
        <taxon>Panagrolaimomorpha</taxon>
        <taxon>Strongyloidoidea</taxon>
        <taxon>Strongyloididae</taxon>
        <taxon>Strongyloides</taxon>
    </lineage>
</organism>
<dbReference type="Proteomes" id="UP000046392">
    <property type="component" value="Unplaced"/>
</dbReference>
<accession>A0A0N5BT24</accession>
<sequence>MENYNNPQERAGESIENPNIIDDDDERNPIREEGNIIEMEENENSDTDDEGENGYIPDFATRGEYDAENKICFYHMGYYPDRFTRRIEEDEYGVTGIYVLIKREVENPNHYTALLQENPIAKDLKLRLEEEPNQRSELAVRQIVQERQWENVEVVADYAWRHCFNIFLITGKLTIKFEDLSSFWRFSY</sequence>
<evidence type="ECO:0000313" key="3">
    <source>
        <dbReference type="WBParaSite" id="SPAL_0000901700.1"/>
    </source>
</evidence>
<feature type="region of interest" description="Disordered" evidence="1">
    <location>
        <begin position="1"/>
        <end position="59"/>
    </location>
</feature>
<feature type="compositionally biased region" description="Acidic residues" evidence="1">
    <location>
        <begin position="38"/>
        <end position="52"/>
    </location>
</feature>
<keyword evidence="2" id="KW-1185">Reference proteome</keyword>
<proteinExistence type="predicted"/>
<evidence type="ECO:0000256" key="1">
    <source>
        <dbReference type="SAM" id="MobiDB-lite"/>
    </source>
</evidence>
<evidence type="ECO:0000313" key="2">
    <source>
        <dbReference type="Proteomes" id="UP000046392"/>
    </source>
</evidence>
<protein>
    <submittedName>
        <fullName evidence="3">Uncharacterized protein</fullName>
    </submittedName>
</protein>
<name>A0A0N5BT24_STREA</name>